<proteinExistence type="predicted"/>
<evidence type="ECO:0000313" key="2">
    <source>
        <dbReference type="EMBL" id="JAC60302.1"/>
    </source>
</evidence>
<feature type="region of interest" description="Disordered" evidence="1">
    <location>
        <begin position="141"/>
        <end position="181"/>
    </location>
</feature>
<accession>A0A061QIC6</accession>
<organism evidence="2">
    <name type="scientific">Tetraselmis sp. GSL018</name>
    <dbReference type="NCBI Taxonomy" id="582737"/>
    <lineage>
        <taxon>Eukaryota</taxon>
        <taxon>Viridiplantae</taxon>
        <taxon>Chlorophyta</taxon>
        <taxon>core chlorophytes</taxon>
        <taxon>Chlorodendrophyceae</taxon>
        <taxon>Chlorodendrales</taxon>
        <taxon>Chlorodendraceae</taxon>
        <taxon>Tetraselmis</taxon>
    </lineage>
</organism>
<sequence length="181" mass="20254">TAVPPPPSARDAPSPHRITGVHGQQRLRREHVPRRVIGLCLLGQGHGLELPIPLRHTSAHVTAPQGSHRAGCERPAGLPGKRGTDQRQLQHVRRARVPLHARRRRGERLSGIRQLLVGLRRRHLVRPDELRLHPLATFGRTARHTDTRGLQHPRLGGSPVRELPAKRRRLATPAKCQQHDA</sequence>
<feature type="non-terminal residue" evidence="2">
    <location>
        <position position="1"/>
    </location>
</feature>
<reference evidence="2" key="1">
    <citation type="submission" date="2014-05" db="EMBL/GenBank/DDBJ databases">
        <title>The transcriptome of the halophilic microalga Tetraselmis sp. GSL018 isolated from the Great Salt Lake, Utah.</title>
        <authorList>
            <person name="Jinkerson R.E."/>
            <person name="D'Adamo S."/>
            <person name="Posewitz M.C."/>
        </authorList>
    </citation>
    <scope>NUCLEOTIDE SEQUENCE</scope>
    <source>
        <strain evidence="2">GSL018</strain>
    </source>
</reference>
<dbReference type="EMBL" id="GBEZ01026953">
    <property type="protein sequence ID" value="JAC60302.1"/>
    <property type="molecule type" value="Transcribed_RNA"/>
</dbReference>
<dbReference type="AlphaFoldDB" id="A0A061QIC6"/>
<evidence type="ECO:0000256" key="1">
    <source>
        <dbReference type="SAM" id="MobiDB-lite"/>
    </source>
</evidence>
<name>A0A061QIC6_9CHLO</name>
<gene>
    <name evidence="2" type="ORF">TSPGSL018_29290</name>
</gene>
<feature type="region of interest" description="Disordered" evidence="1">
    <location>
        <begin position="1"/>
        <end position="26"/>
    </location>
</feature>
<feature type="region of interest" description="Disordered" evidence="1">
    <location>
        <begin position="61"/>
        <end position="85"/>
    </location>
</feature>
<protein>
    <submittedName>
        <fullName evidence="2">Uncharacterized protein</fullName>
    </submittedName>
</protein>